<gene>
    <name evidence="1" type="ORF">GFER_10175</name>
</gene>
<dbReference type="AlphaFoldDB" id="A0A0C2DSU7"/>
<dbReference type="EMBL" id="JWJD01000003">
    <property type="protein sequence ID" value="KIH76534.1"/>
    <property type="molecule type" value="Genomic_DNA"/>
</dbReference>
<sequence>MATAVRRQLAALIRELEAEGASFEFFQAVRLLEVASSVRSGAGEWPQAAVRLRAAPELSFPAADLRRAYLDDDGTMVLEANFLGLYGVDAPLPAYFWESVARDEEDGQCLRAFLDLFGSRLHELLYLAWKKTRAHLFDGNGTNLLEDYLLALSGAPLAQRRDLAMAYAGGFGRRVKGGAALAGILHEQLQVPAQVEEFVPCWVEVGAVSSLGRQGMTLGEDLVLGERVLDVGRKINILLGPLSEARALELFPGRSGAGDFRDLVDGYLEPTLEYDVIFLVEAEVSERSLGRDPIHLGWTSCLGTPVGDRRRIRLAGSAYGRG</sequence>
<evidence type="ECO:0008006" key="3">
    <source>
        <dbReference type="Google" id="ProtNLM"/>
    </source>
</evidence>
<dbReference type="RefSeq" id="WP_040099153.1">
    <property type="nucleotide sequence ID" value="NZ_JWJD01000003.1"/>
</dbReference>
<dbReference type="NCBIfam" id="TIGR03347">
    <property type="entry name" value="VI_chp_1"/>
    <property type="match status" value="1"/>
</dbReference>
<evidence type="ECO:0000313" key="2">
    <source>
        <dbReference type="Proteomes" id="UP000035068"/>
    </source>
</evidence>
<dbReference type="PANTHER" id="PTHR35564">
    <property type="match status" value="1"/>
</dbReference>
<evidence type="ECO:0000313" key="1">
    <source>
        <dbReference type="EMBL" id="KIH76534.1"/>
    </source>
</evidence>
<dbReference type="Pfam" id="PF06996">
    <property type="entry name" value="T6SS_TssG"/>
    <property type="match status" value="1"/>
</dbReference>
<keyword evidence="2" id="KW-1185">Reference proteome</keyword>
<name>A0A0C2DSU7_9BACT</name>
<dbReference type="PANTHER" id="PTHR35564:SF3">
    <property type="entry name" value="TYPE VI SECRETION SYSTEM BASEPLATE SUBUNIT TSSG"/>
    <property type="match status" value="1"/>
</dbReference>
<dbReference type="Proteomes" id="UP000035068">
    <property type="component" value="Unassembled WGS sequence"/>
</dbReference>
<accession>A0A0C2DSU7</accession>
<reference evidence="1 2" key="1">
    <citation type="submission" date="2014-12" db="EMBL/GenBank/DDBJ databases">
        <title>Genomes of Geoalkalibacter ferrihydriticus and Geoalkalibacter subterraneus, two haloalkaliphilic metal-reducing members of the Geobacteraceae.</title>
        <authorList>
            <person name="Badalamenti J.P."/>
            <person name="Torres C.I."/>
            <person name="Krajmalnik-Brown R."/>
            <person name="Bond D.R."/>
        </authorList>
    </citation>
    <scope>NUCLEOTIDE SEQUENCE [LARGE SCALE GENOMIC DNA]</scope>
    <source>
        <strain evidence="1 2">DSM 17813</strain>
    </source>
</reference>
<dbReference type="InterPro" id="IPR010732">
    <property type="entry name" value="T6SS_TssG-like"/>
</dbReference>
<organism evidence="1 2">
    <name type="scientific">Geoalkalibacter ferrihydriticus DSM 17813</name>
    <dbReference type="NCBI Taxonomy" id="1121915"/>
    <lineage>
        <taxon>Bacteria</taxon>
        <taxon>Pseudomonadati</taxon>
        <taxon>Thermodesulfobacteriota</taxon>
        <taxon>Desulfuromonadia</taxon>
        <taxon>Desulfuromonadales</taxon>
        <taxon>Geoalkalibacteraceae</taxon>
        <taxon>Geoalkalibacter</taxon>
    </lineage>
</organism>
<comment type="caution">
    <text evidence="1">The sequence shown here is derived from an EMBL/GenBank/DDBJ whole genome shotgun (WGS) entry which is preliminary data.</text>
</comment>
<protein>
    <recommendedName>
        <fullName evidence="3">Type VI secretion protein</fullName>
    </recommendedName>
</protein>
<proteinExistence type="predicted"/>